<dbReference type="EMBL" id="ABWE02002645">
    <property type="status" value="NOT_ANNOTATED_CDS"/>
    <property type="molecule type" value="Genomic_DNA"/>
</dbReference>
<reference evidence="2" key="2">
    <citation type="submission" date="2015-06" db="UniProtKB">
        <authorList>
            <consortium name="EnsemblProtists"/>
        </authorList>
    </citation>
    <scope>IDENTIFICATION</scope>
    <source>
        <strain evidence="2">Emoy2</strain>
    </source>
</reference>
<keyword evidence="3" id="KW-1185">Reference proteome</keyword>
<accession>M4C3F3</accession>
<feature type="transmembrane region" description="Helical" evidence="1">
    <location>
        <begin position="21"/>
        <end position="43"/>
    </location>
</feature>
<keyword evidence="1" id="KW-0472">Membrane</keyword>
<sequence>MFLRAHCTCLRRTSYLESGCIDGIGVVVVVVIVSDFLLTTFLLSASLANRSHCLPVIAITANTIKIRSRVGQISYSHNIGLISNFVLQNLVAPPYSVFSVSSLYCDSTSDRCPPLTGGVLAKITVQVAMTGFQLGRCMCERSGAWATSLKLSSPSHYQYLSQHSGRRAGGDRSFYEAILTLHWCPDDRLSEGYSVSVPCISFLTLCTRR</sequence>
<dbReference type="VEuPathDB" id="FungiDB:HpaG813620"/>
<dbReference type="AlphaFoldDB" id="M4C3F3"/>
<dbReference type="HOGENOM" id="CLU_1317646_0_0_1"/>
<dbReference type="Proteomes" id="UP000011713">
    <property type="component" value="Unassembled WGS sequence"/>
</dbReference>
<keyword evidence="1" id="KW-1133">Transmembrane helix</keyword>
<keyword evidence="1" id="KW-0812">Transmembrane</keyword>
<dbReference type="EnsemblProtists" id="HpaT813620">
    <property type="protein sequence ID" value="HpaP813620"/>
    <property type="gene ID" value="HpaG813620"/>
</dbReference>
<reference evidence="3" key="1">
    <citation type="journal article" date="2010" name="Science">
        <title>Signatures of adaptation to obligate biotrophy in the Hyaloperonospora arabidopsidis genome.</title>
        <authorList>
            <person name="Baxter L."/>
            <person name="Tripathy S."/>
            <person name="Ishaque N."/>
            <person name="Boot N."/>
            <person name="Cabral A."/>
            <person name="Kemen E."/>
            <person name="Thines M."/>
            <person name="Ah-Fong A."/>
            <person name="Anderson R."/>
            <person name="Badejoko W."/>
            <person name="Bittner-Eddy P."/>
            <person name="Boore J.L."/>
            <person name="Chibucos M.C."/>
            <person name="Coates M."/>
            <person name="Dehal P."/>
            <person name="Delehaunty K."/>
            <person name="Dong S."/>
            <person name="Downton P."/>
            <person name="Dumas B."/>
            <person name="Fabro G."/>
            <person name="Fronick C."/>
            <person name="Fuerstenberg S.I."/>
            <person name="Fulton L."/>
            <person name="Gaulin E."/>
            <person name="Govers F."/>
            <person name="Hughes L."/>
            <person name="Humphray S."/>
            <person name="Jiang R.H."/>
            <person name="Judelson H."/>
            <person name="Kamoun S."/>
            <person name="Kyung K."/>
            <person name="Meijer H."/>
            <person name="Minx P."/>
            <person name="Morris P."/>
            <person name="Nelson J."/>
            <person name="Phuntumart V."/>
            <person name="Qutob D."/>
            <person name="Rehmany A."/>
            <person name="Rougon-Cardoso A."/>
            <person name="Ryden P."/>
            <person name="Torto-Alalibo T."/>
            <person name="Studholme D."/>
            <person name="Wang Y."/>
            <person name="Win J."/>
            <person name="Wood J."/>
            <person name="Clifton S.W."/>
            <person name="Rogers J."/>
            <person name="Van den Ackerveken G."/>
            <person name="Jones J.D."/>
            <person name="McDowell J.M."/>
            <person name="Beynon J."/>
            <person name="Tyler B.M."/>
        </authorList>
    </citation>
    <scope>NUCLEOTIDE SEQUENCE [LARGE SCALE GENOMIC DNA]</scope>
    <source>
        <strain evidence="3">Emoy2</strain>
    </source>
</reference>
<evidence type="ECO:0000256" key="1">
    <source>
        <dbReference type="SAM" id="Phobius"/>
    </source>
</evidence>
<dbReference type="InParanoid" id="M4C3F3"/>
<name>M4C3F3_HYAAE</name>
<proteinExistence type="predicted"/>
<evidence type="ECO:0000313" key="2">
    <source>
        <dbReference type="EnsemblProtists" id="HpaP813620"/>
    </source>
</evidence>
<protein>
    <submittedName>
        <fullName evidence="2">Uncharacterized protein</fullName>
    </submittedName>
</protein>
<evidence type="ECO:0000313" key="3">
    <source>
        <dbReference type="Proteomes" id="UP000011713"/>
    </source>
</evidence>
<organism evidence="2 3">
    <name type="scientific">Hyaloperonospora arabidopsidis (strain Emoy2)</name>
    <name type="common">Downy mildew agent</name>
    <name type="synonym">Peronospora arabidopsidis</name>
    <dbReference type="NCBI Taxonomy" id="559515"/>
    <lineage>
        <taxon>Eukaryota</taxon>
        <taxon>Sar</taxon>
        <taxon>Stramenopiles</taxon>
        <taxon>Oomycota</taxon>
        <taxon>Peronosporomycetes</taxon>
        <taxon>Peronosporales</taxon>
        <taxon>Peronosporaceae</taxon>
        <taxon>Hyaloperonospora</taxon>
    </lineage>
</organism>